<dbReference type="EMBL" id="JANIDW010000001">
    <property type="protein sequence ID" value="MCX5614102.1"/>
    <property type="molecule type" value="Genomic_DNA"/>
</dbReference>
<keyword evidence="4" id="KW-1185">Reference proteome</keyword>
<proteinExistence type="predicted"/>
<comment type="caution">
    <text evidence="3">The sequence shown here is derived from an EMBL/GenBank/DDBJ whole genome shotgun (WGS) entry which is preliminary data.</text>
</comment>
<feature type="compositionally biased region" description="Basic and acidic residues" evidence="1">
    <location>
        <begin position="88"/>
        <end position="100"/>
    </location>
</feature>
<sequence>MSSAGSGIHYVKANRETAFTDRGQQILARKHTTDEDVLAMLRLAEERYPRGFTLQGSEQWKARATRIARENRISFEGWYQGKRPSPGARDRDRALQQTEREGKPGYMDLTFWKILPETWREQERELHRTPMHAGWQRNSSGLGFGMRLTGVAVGSPTIRMTRQRRRLSGKRGGAWR</sequence>
<evidence type="ECO:0000259" key="2">
    <source>
        <dbReference type="Pfam" id="PF18821"/>
    </source>
</evidence>
<protein>
    <recommendedName>
        <fullName evidence="2">Large polyvalent protein-associated domain-containing protein</fullName>
    </recommendedName>
</protein>
<feature type="domain" description="Large polyvalent protein-associated" evidence="2">
    <location>
        <begin position="7"/>
        <end position="76"/>
    </location>
</feature>
<dbReference type="RefSeq" id="WP_266106344.1">
    <property type="nucleotide sequence ID" value="NZ_JANIDW010000001.1"/>
</dbReference>
<gene>
    <name evidence="3" type="ORF">NQF64_02415</name>
</gene>
<name>A0ABT3W8H4_9PROT</name>
<dbReference type="Proteomes" id="UP001165648">
    <property type="component" value="Unassembled WGS sequence"/>
</dbReference>
<evidence type="ECO:0000313" key="4">
    <source>
        <dbReference type="Proteomes" id="UP001165648"/>
    </source>
</evidence>
<organism evidence="3 4">
    <name type="scientific">Bombella saccharophila</name>
    <dbReference type="NCBI Taxonomy" id="2967338"/>
    <lineage>
        <taxon>Bacteria</taxon>
        <taxon>Pseudomonadati</taxon>
        <taxon>Pseudomonadota</taxon>
        <taxon>Alphaproteobacteria</taxon>
        <taxon>Acetobacterales</taxon>
        <taxon>Acetobacteraceae</taxon>
        <taxon>Bombella</taxon>
    </lineage>
</organism>
<feature type="region of interest" description="Disordered" evidence="1">
    <location>
        <begin position="78"/>
        <end position="100"/>
    </location>
</feature>
<evidence type="ECO:0000256" key="1">
    <source>
        <dbReference type="SAM" id="MobiDB-lite"/>
    </source>
</evidence>
<dbReference type="InterPro" id="IPR040677">
    <property type="entry name" value="LPD7"/>
</dbReference>
<reference evidence="3 4" key="1">
    <citation type="submission" date="2022-07" db="EMBL/GenBank/DDBJ databases">
        <title>Bombella genomes.</title>
        <authorList>
            <person name="Harer L."/>
            <person name="Styblova S."/>
            <person name="Ehrmann M."/>
        </authorList>
    </citation>
    <scope>NUCLEOTIDE SEQUENCE [LARGE SCALE GENOMIC DNA]</scope>
    <source>
        <strain evidence="3 4">TMW 2.2558</strain>
    </source>
</reference>
<dbReference type="Pfam" id="PF18821">
    <property type="entry name" value="LPD7"/>
    <property type="match status" value="1"/>
</dbReference>
<accession>A0ABT3W8H4</accession>
<evidence type="ECO:0000313" key="3">
    <source>
        <dbReference type="EMBL" id="MCX5614102.1"/>
    </source>
</evidence>